<dbReference type="EMBL" id="JAHCLR010000006">
    <property type="protein sequence ID" value="MBS9533001.1"/>
    <property type="molecule type" value="Genomic_DNA"/>
</dbReference>
<proteinExistence type="predicted"/>
<accession>A0ABS5RHR9</accession>
<feature type="signal peptide" evidence="2">
    <location>
        <begin position="1"/>
        <end position="23"/>
    </location>
</feature>
<sequence length="656" mass="71344">MRHPMRHRWIHLIVTALLLTACAPPGTTPTSREPGHTQPADFLPTLADYAMADDDSWAIQQRVEAGRIDTGLLVESWPHRTDPPGCDDPPYGRIDGTAAETVGREINLGPVGLGSEVSIRIIRGAATTLLSDTRDWAKRCRDTRLMFDEDGGNPYVRPTAISVLPQRDVDGVEVLRILLTDNRENRFQTEGTRDRIVSLASVNGLTVYEHSHGAGELADRLLALTIRRLLTDTPPALPEAHHSADSSLARRSDIEIARLLPPITRLQGNWALTQALPVLHARPEYYLPEPAISPTGCDASPFNNISNLAPRADLNRGFREVATATAAKPGQSDYLAGAFDSFRNTDDTVRLGIEGPGVDVIAETAAWARRCATYTETGPPEHKTRGTVELLPIEPPAGVDDIVSVHLAQTGTYDPDLTASIMRIRGLLVVTLPAVGRQSSPLFEQTLTNLRNAEFTETPPPTRPPEPDYEAEPPGRVALPAPTDEATERLGRVATGTLVDSEPYHFSGYMPGDAKVRSPDTLYFHSPTGSINCAFRQHYGGLTCAVPAGSYPRNPTPADARGTWFDDYVHFGRDTITNGMSAYLPYVDAEATVLPYGSTIRLTSDAPNGGTECLMARDGLTCVDYDTRVGLHLSRDDLTPLVGTEALRIDDRNEPG</sequence>
<organism evidence="3 4">
    <name type="scientific">Mycolicibacter acidiphilus</name>
    <dbReference type="NCBI Taxonomy" id="2835306"/>
    <lineage>
        <taxon>Bacteria</taxon>
        <taxon>Bacillati</taxon>
        <taxon>Actinomycetota</taxon>
        <taxon>Actinomycetes</taxon>
        <taxon>Mycobacteriales</taxon>
        <taxon>Mycobacteriaceae</taxon>
        <taxon>Mycolicibacter</taxon>
    </lineage>
</organism>
<gene>
    <name evidence="3" type="ORF">KIH27_05285</name>
</gene>
<dbReference type="RefSeq" id="WP_214091885.1">
    <property type="nucleotide sequence ID" value="NZ_JAHCLR010000006.1"/>
</dbReference>
<dbReference type="Proteomes" id="UP001519535">
    <property type="component" value="Unassembled WGS sequence"/>
</dbReference>
<evidence type="ECO:0000256" key="2">
    <source>
        <dbReference type="SAM" id="SignalP"/>
    </source>
</evidence>
<reference evidence="3 4" key="1">
    <citation type="submission" date="2021-05" db="EMBL/GenBank/DDBJ databases">
        <title>Mycobacterium acidophilum sp. nov., an extremely acid-tolerant member of the genus Mycobacterium.</title>
        <authorList>
            <person name="Xia J."/>
        </authorList>
    </citation>
    <scope>NUCLEOTIDE SEQUENCE [LARGE SCALE GENOMIC DNA]</scope>
    <source>
        <strain evidence="3 4">M1</strain>
    </source>
</reference>
<keyword evidence="4" id="KW-1185">Reference proteome</keyword>
<feature type="chain" id="PRO_5045562269" evidence="2">
    <location>
        <begin position="24"/>
        <end position="656"/>
    </location>
</feature>
<name>A0ABS5RHR9_9MYCO</name>
<keyword evidence="2" id="KW-0732">Signal</keyword>
<dbReference type="PROSITE" id="PS51257">
    <property type="entry name" value="PROKAR_LIPOPROTEIN"/>
    <property type="match status" value="1"/>
</dbReference>
<evidence type="ECO:0000313" key="4">
    <source>
        <dbReference type="Proteomes" id="UP001519535"/>
    </source>
</evidence>
<feature type="region of interest" description="Disordered" evidence="1">
    <location>
        <begin position="448"/>
        <end position="481"/>
    </location>
</feature>
<protein>
    <submittedName>
        <fullName evidence="3">Uncharacterized protein</fullName>
    </submittedName>
</protein>
<evidence type="ECO:0000313" key="3">
    <source>
        <dbReference type="EMBL" id="MBS9533001.1"/>
    </source>
</evidence>
<comment type="caution">
    <text evidence="3">The sequence shown here is derived from an EMBL/GenBank/DDBJ whole genome shotgun (WGS) entry which is preliminary data.</text>
</comment>
<evidence type="ECO:0000256" key="1">
    <source>
        <dbReference type="SAM" id="MobiDB-lite"/>
    </source>
</evidence>